<proteinExistence type="inferred from homology"/>
<dbReference type="VEuPathDB" id="VectorBase:GAUT007432"/>
<keyword evidence="21" id="KW-1185">Reference proteome</keyword>
<dbReference type="NCBIfam" id="TIGR00464">
    <property type="entry name" value="gltX_bact"/>
    <property type="match status" value="1"/>
</dbReference>
<evidence type="ECO:0000256" key="9">
    <source>
        <dbReference type="ARBA" id="ARBA00023146"/>
    </source>
</evidence>
<keyword evidence="8 18" id="KW-0648">Protein biosynthesis</keyword>
<dbReference type="InterPro" id="IPR014729">
    <property type="entry name" value="Rossmann-like_a/b/a_fold"/>
</dbReference>
<evidence type="ECO:0000256" key="4">
    <source>
        <dbReference type="ARBA" id="ARBA00022490"/>
    </source>
</evidence>
<evidence type="ECO:0000256" key="14">
    <source>
        <dbReference type="ARBA" id="ARBA00044313"/>
    </source>
</evidence>
<evidence type="ECO:0000313" key="21">
    <source>
        <dbReference type="Proteomes" id="UP000078200"/>
    </source>
</evidence>
<evidence type="ECO:0000256" key="8">
    <source>
        <dbReference type="ARBA" id="ARBA00022917"/>
    </source>
</evidence>
<dbReference type="InterPro" id="IPR049940">
    <property type="entry name" value="GluQ/Sye"/>
</dbReference>
<comment type="similarity">
    <text evidence="18">Belongs to the class-I aminoacyl-tRNA synthetase family.</text>
</comment>
<evidence type="ECO:0000256" key="18">
    <source>
        <dbReference type="RuleBase" id="RU363037"/>
    </source>
</evidence>
<keyword evidence="7 18" id="KW-0067">ATP-binding</keyword>
<keyword evidence="5 18" id="KW-0436">Ligase</keyword>
<dbReference type="PRINTS" id="PR00987">
    <property type="entry name" value="TRNASYNTHGLU"/>
</dbReference>
<dbReference type="AlphaFoldDB" id="A0A1A9UK61"/>
<dbReference type="GO" id="GO:0006424">
    <property type="term" value="P:glutamyl-tRNA aminoacylation"/>
    <property type="evidence" value="ECO:0007669"/>
    <property type="project" value="InterPro"/>
</dbReference>
<evidence type="ECO:0000256" key="7">
    <source>
        <dbReference type="ARBA" id="ARBA00022840"/>
    </source>
</evidence>
<dbReference type="EC" id="6.1.1.24" evidence="11"/>
<reference evidence="20" key="1">
    <citation type="submission" date="2020-05" db="UniProtKB">
        <authorList>
            <consortium name="EnsemblMetazoa"/>
        </authorList>
    </citation>
    <scope>IDENTIFICATION</scope>
    <source>
        <strain evidence="20">TTRI</strain>
    </source>
</reference>
<evidence type="ECO:0000256" key="15">
    <source>
        <dbReference type="ARBA" id="ARBA00047366"/>
    </source>
</evidence>
<name>A0A1A9UK61_GLOAU</name>
<evidence type="ECO:0000256" key="16">
    <source>
        <dbReference type="ARBA" id="ARBA00047479"/>
    </source>
</evidence>
<dbReference type="InterPro" id="IPR004527">
    <property type="entry name" value="Glu-tRNA-ligase_bac/mito"/>
</dbReference>
<evidence type="ECO:0000256" key="1">
    <source>
        <dbReference type="ARBA" id="ARBA00004496"/>
    </source>
</evidence>
<comment type="catalytic activity">
    <reaction evidence="15">
        <text>tRNA(Glu) + L-glutamate + ATP = L-glutamyl-tRNA(Glu) + AMP + diphosphate</text>
        <dbReference type="Rhea" id="RHEA:23540"/>
        <dbReference type="Rhea" id="RHEA-COMP:9663"/>
        <dbReference type="Rhea" id="RHEA-COMP:9680"/>
        <dbReference type="ChEBI" id="CHEBI:29985"/>
        <dbReference type="ChEBI" id="CHEBI:30616"/>
        <dbReference type="ChEBI" id="CHEBI:33019"/>
        <dbReference type="ChEBI" id="CHEBI:78442"/>
        <dbReference type="ChEBI" id="CHEBI:78520"/>
        <dbReference type="ChEBI" id="CHEBI:456215"/>
        <dbReference type="EC" id="6.1.1.17"/>
    </reaction>
    <physiologicalReaction direction="left-to-right" evidence="15">
        <dbReference type="Rhea" id="RHEA:23541"/>
    </physiologicalReaction>
</comment>
<dbReference type="InterPro" id="IPR033910">
    <property type="entry name" value="GluRS_core"/>
</dbReference>
<evidence type="ECO:0000256" key="11">
    <source>
        <dbReference type="ARBA" id="ARBA00044054"/>
    </source>
</evidence>
<evidence type="ECO:0000256" key="6">
    <source>
        <dbReference type="ARBA" id="ARBA00022741"/>
    </source>
</evidence>
<evidence type="ECO:0000256" key="13">
    <source>
        <dbReference type="ARBA" id="ARBA00044251"/>
    </source>
</evidence>
<protein>
    <recommendedName>
        <fullName evidence="12">Nondiscriminating glutamyl-tRNA synthetase EARS2, mitochondrial</fullName>
        <ecNumber evidence="3">6.1.1.17</ecNumber>
        <ecNumber evidence="11">6.1.1.24</ecNumber>
    </recommendedName>
    <alternativeName>
        <fullName evidence="14">Glutamate--tRNA(Gln) ligase EARS2, mitochondrial</fullName>
    </alternativeName>
    <alternativeName>
        <fullName evidence="10">Glutamyl-tRNA synthetase</fullName>
    </alternativeName>
    <alternativeName>
        <fullName evidence="13">Mitochondrial glutamyl-tRNA synthetase</fullName>
    </alternativeName>
</protein>
<dbReference type="EC" id="6.1.1.17" evidence="3"/>
<dbReference type="PANTHER" id="PTHR43311">
    <property type="entry name" value="GLUTAMATE--TRNA LIGASE"/>
    <property type="match status" value="1"/>
</dbReference>
<evidence type="ECO:0000256" key="3">
    <source>
        <dbReference type="ARBA" id="ARBA00012835"/>
    </source>
</evidence>
<comment type="subunit">
    <text evidence="2">Monomer.</text>
</comment>
<dbReference type="GO" id="GO:0050561">
    <property type="term" value="F:glutamate-tRNA(Gln) ligase activity"/>
    <property type="evidence" value="ECO:0007669"/>
    <property type="project" value="UniProtKB-EC"/>
</dbReference>
<dbReference type="InterPro" id="IPR020058">
    <property type="entry name" value="Glu/Gln-tRNA-synth_Ib_cat-dom"/>
</dbReference>
<keyword evidence="4" id="KW-0963">Cytoplasm</keyword>
<dbReference type="Gene3D" id="3.40.50.620">
    <property type="entry name" value="HUPs"/>
    <property type="match status" value="1"/>
</dbReference>
<evidence type="ECO:0000256" key="17">
    <source>
        <dbReference type="ARBA" id="ARBA00047689"/>
    </source>
</evidence>
<dbReference type="FunFam" id="3.40.50.620:FF:000007">
    <property type="entry name" value="Glutamate--tRNA ligase"/>
    <property type="match status" value="1"/>
</dbReference>
<evidence type="ECO:0000256" key="12">
    <source>
        <dbReference type="ARBA" id="ARBA00044142"/>
    </source>
</evidence>
<keyword evidence="6 18" id="KW-0547">Nucleotide-binding</keyword>
<sequence>MADSNRRPPPFYGIKFLMKVITRFAPSPTGKLHLGSVRTALYSWLFARHFHGKFILRIENTDQTCIDQESIDSIINSMRWLGLNWDSGPHLQTNKINIYRKIIDDMVASGLAYPCYCSQERLNMLRSTQIKIGKKPKYDKFCRLLKYKNVKNKNYVIRFANPENGHVTFHDLIRGKITFQNSELDDLIILRSNKIPTYNFCAVVDDYDMNITHVIRGEDHLNNTPRQLNIFKALELIPPKYAHISMILDQNKRKLSKKNQDTDILQYQEDGILPEALLNYLVRLGWSYGNKEIFDINEMQKLFNISSINKSNCIFNKSKLLWI</sequence>
<evidence type="ECO:0000256" key="10">
    <source>
        <dbReference type="ARBA" id="ARBA00030865"/>
    </source>
</evidence>
<dbReference type="EnsemblMetazoa" id="GAUT007432-RA">
    <property type="protein sequence ID" value="GAUT007432-PA"/>
    <property type="gene ID" value="GAUT007432"/>
</dbReference>
<dbReference type="GO" id="GO:0004818">
    <property type="term" value="F:glutamate-tRNA ligase activity"/>
    <property type="evidence" value="ECO:0007669"/>
    <property type="project" value="UniProtKB-EC"/>
</dbReference>
<evidence type="ECO:0000256" key="2">
    <source>
        <dbReference type="ARBA" id="ARBA00011245"/>
    </source>
</evidence>
<evidence type="ECO:0000256" key="5">
    <source>
        <dbReference type="ARBA" id="ARBA00022598"/>
    </source>
</evidence>
<dbReference type="GO" id="GO:0005524">
    <property type="term" value="F:ATP binding"/>
    <property type="evidence" value="ECO:0007669"/>
    <property type="project" value="UniProtKB-KW"/>
</dbReference>
<dbReference type="Pfam" id="PF00749">
    <property type="entry name" value="tRNA-synt_1c"/>
    <property type="match status" value="1"/>
</dbReference>
<dbReference type="GO" id="GO:0008270">
    <property type="term" value="F:zinc ion binding"/>
    <property type="evidence" value="ECO:0007669"/>
    <property type="project" value="InterPro"/>
</dbReference>
<comment type="catalytic activity">
    <reaction evidence="16">
        <text>tRNA(Glx) + L-glutamate + ATP = L-glutamyl-tRNA(Glx) + AMP + diphosphate</text>
        <dbReference type="Rhea" id="RHEA:18397"/>
        <dbReference type="Rhea" id="RHEA-COMP:9713"/>
        <dbReference type="Rhea" id="RHEA-COMP:9716"/>
        <dbReference type="ChEBI" id="CHEBI:29985"/>
        <dbReference type="ChEBI" id="CHEBI:30616"/>
        <dbReference type="ChEBI" id="CHEBI:33019"/>
        <dbReference type="ChEBI" id="CHEBI:78442"/>
        <dbReference type="ChEBI" id="CHEBI:78520"/>
        <dbReference type="ChEBI" id="CHEBI:456215"/>
        <dbReference type="EC" id="6.1.1.24"/>
    </reaction>
    <physiologicalReaction direction="left-to-right" evidence="16">
        <dbReference type="Rhea" id="RHEA:18398"/>
    </physiologicalReaction>
</comment>
<keyword evidence="9 18" id="KW-0030">Aminoacyl-tRNA synthetase</keyword>
<dbReference type="PANTHER" id="PTHR43311:SF2">
    <property type="entry name" value="GLUTAMATE--TRNA LIGASE, MITOCHONDRIAL-RELATED"/>
    <property type="match status" value="1"/>
</dbReference>
<comment type="subcellular location">
    <subcellularLocation>
        <location evidence="1">Cytoplasm</location>
    </subcellularLocation>
</comment>
<feature type="domain" description="Glutamyl/glutaminyl-tRNA synthetase class Ib catalytic" evidence="19">
    <location>
        <begin position="19"/>
        <end position="322"/>
    </location>
</feature>
<dbReference type="InterPro" id="IPR000924">
    <property type="entry name" value="Glu/Gln-tRNA-synth"/>
</dbReference>
<comment type="catalytic activity">
    <reaction evidence="17">
        <text>tRNA(Gln) + L-glutamate + ATP = L-glutamyl-tRNA(Gln) + AMP + diphosphate</text>
        <dbReference type="Rhea" id="RHEA:64612"/>
        <dbReference type="Rhea" id="RHEA-COMP:9662"/>
        <dbReference type="Rhea" id="RHEA-COMP:9684"/>
        <dbReference type="ChEBI" id="CHEBI:29985"/>
        <dbReference type="ChEBI" id="CHEBI:30616"/>
        <dbReference type="ChEBI" id="CHEBI:33019"/>
        <dbReference type="ChEBI" id="CHEBI:78442"/>
        <dbReference type="ChEBI" id="CHEBI:78520"/>
        <dbReference type="ChEBI" id="CHEBI:456215"/>
    </reaction>
    <physiologicalReaction direction="left-to-right" evidence="17">
        <dbReference type="Rhea" id="RHEA:64613"/>
    </physiologicalReaction>
</comment>
<dbReference type="SUPFAM" id="SSF52374">
    <property type="entry name" value="Nucleotidylyl transferase"/>
    <property type="match status" value="1"/>
</dbReference>
<organism evidence="20 21">
    <name type="scientific">Glossina austeni</name>
    <name type="common">Savannah tsetse fly</name>
    <dbReference type="NCBI Taxonomy" id="7395"/>
    <lineage>
        <taxon>Eukaryota</taxon>
        <taxon>Metazoa</taxon>
        <taxon>Ecdysozoa</taxon>
        <taxon>Arthropoda</taxon>
        <taxon>Hexapoda</taxon>
        <taxon>Insecta</taxon>
        <taxon>Pterygota</taxon>
        <taxon>Neoptera</taxon>
        <taxon>Endopterygota</taxon>
        <taxon>Diptera</taxon>
        <taxon>Brachycera</taxon>
        <taxon>Muscomorpha</taxon>
        <taxon>Hippoboscoidea</taxon>
        <taxon>Glossinidae</taxon>
        <taxon>Glossina</taxon>
    </lineage>
</organism>
<dbReference type="CDD" id="cd00808">
    <property type="entry name" value="GluRS_core"/>
    <property type="match status" value="1"/>
</dbReference>
<dbReference type="Proteomes" id="UP000078200">
    <property type="component" value="Unassembled WGS sequence"/>
</dbReference>
<evidence type="ECO:0000313" key="20">
    <source>
        <dbReference type="EnsemblMetazoa" id="GAUT007432-PA"/>
    </source>
</evidence>
<accession>A0A1A9UK61</accession>
<dbReference type="STRING" id="7395.A0A1A9UK61"/>
<dbReference type="GO" id="GO:0005829">
    <property type="term" value="C:cytosol"/>
    <property type="evidence" value="ECO:0007669"/>
    <property type="project" value="TreeGrafter"/>
</dbReference>
<evidence type="ECO:0000259" key="19">
    <source>
        <dbReference type="Pfam" id="PF00749"/>
    </source>
</evidence>